<dbReference type="GO" id="GO:0042761">
    <property type="term" value="P:very long-chain fatty acid biosynthetic process"/>
    <property type="evidence" value="ECO:0007669"/>
    <property type="project" value="TreeGrafter"/>
</dbReference>
<dbReference type="Gene3D" id="2.30.42.10">
    <property type="match status" value="1"/>
</dbReference>
<evidence type="ECO:0000256" key="3">
    <source>
        <dbReference type="ARBA" id="ARBA00022679"/>
    </source>
</evidence>
<dbReference type="PROSITE" id="PS01188">
    <property type="entry name" value="ELO"/>
    <property type="match status" value="1"/>
</dbReference>
<keyword evidence="8 10" id="KW-0472">Membrane</keyword>
<keyword evidence="9 10" id="KW-0275">Fatty acid biosynthesis</keyword>
<name>A0A7I8WAM3_9ANNE</name>
<feature type="region of interest" description="Disordered" evidence="11">
    <location>
        <begin position="323"/>
        <end position="394"/>
    </location>
</feature>
<evidence type="ECO:0000313" key="13">
    <source>
        <dbReference type="EMBL" id="CAD5125179.1"/>
    </source>
</evidence>
<keyword evidence="4 10" id="KW-0812">Transmembrane</keyword>
<dbReference type="PANTHER" id="PTHR11157">
    <property type="entry name" value="FATTY ACID ACYL TRANSFERASE-RELATED"/>
    <property type="match status" value="1"/>
</dbReference>
<dbReference type="InterPro" id="IPR002076">
    <property type="entry name" value="ELO_fam"/>
</dbReference>
<dbReference type="GO" id="GO:0009922">
    <property type="term" value="F:fatty acid elongase activity"/>
    <property type="evidence" value="ECO:0007669"/>
    <property type="project" value="UniProtKB-EC"/>
</dbReference>
<dbReference type="Proteomes" id="UP000549394">
    <property type="component" value="Unassembled WGS sequence"/>
</dbReference>
<dbReference type="GO" id="GO:0005789">
    <property type="term" value="C:endoplasmic reticulum membrane"/>
    <property type="evidence" value="ECO:0007669"/>
    <property type="project" value="TreeGrafter"/>
</dbReference>
<protein>
    <recommendedName>
        <fullName evidence="10">Elongation of very long chain fatty acids protein</fullName>
        <ecNumber evidence="10">2.3.1.199</ecNumber>
    </recommendedName>
    <alternativeName>
        <fullName evidence="10">Very-long-chain 3-oxoacyl-CoA synthase</fullName>
    </alternativeName>
</protein>
<dbReference type="InterPro" id="IPR036034">
    <property type="entry name" value="PDZ_sf"/>
</dbReference>
<organism evidence="13 14">
    <name type="scientific">Dimorphilus gyrociliatus</name>
    <dbReference type="NCBI Taxonomy" id="2664684"/>
    <lineage>
        <taxon>Eukaryota</taxon>
        <taxon>Metazoa</taxon>
        <taxon>Spiralia</taxon>
        <taxon>Lophotrochozoa</taxon>
        <taxon>Annelida</taxon>
        <taxon>Polychaeta</taxon>
        <taxon>Polychaeta incertae sedis</taxon>
        <taxon>Dinophilidae</taxon>
        <taxon>Dimorphilus</taxon>
    </lineage>
</organism>
<dbReference type="SMART" id="SM00228">
    <property type="entry name" value="PDZ"/>
    <property type="match status" value="1"/>
</dbReference>
<dbReference type="GO" id="GO:0034626">
    <property type="term" value="P:fatty acid elongation, polyunsaturated fatty acid"/>
    <property type="evidence" value="ECO:0007669"/>
    <property type="project" value="TreeGrafter"/>
</dbReference>
<reference evidence="13 14" key="1">
    <citation type="submission" date="2020-08" db="EMBL/GenBank/DDBJ databases">
        <authorList>
            <person name="Hejnol A."/>
        </authorList>
    </citation>
    <scope>NUCLEOTIDE SEQUENCE [LARGE SCALE GENOMIC DNA]</scope>
</reference>
<comment type="caution">
    <text evidence="10">Lacks conserved residue(s) required for the propagation of feature annotation.</text>
</comment>
<evidence type="ECO:0000256" key="9">
    <source>
        <dbReference type="ARBA" id="ARBA00023160"/>
    </source>
</evidence>
<dbReference type="GO" id="GO:0030148">
    <property type="term" value="P:sphingolipid biosynthetic process"/>
    <property type="evidence" value="ECO:0007669"/>
    <property type="project" value="TreeGrafter"/>
</dbReference>
<evidence type="ECO:0000313" key="14">
    <source>
        <dbReference type="Proteomes" id="UP000549394"/>
    </source>
</evidence>
<dbReference type="AlphaFoldDB" id="A0A7I8WAM3"/>
<feature type="domain" description="PDZ" evidence="12">
    <location>
        <begin position="225"/>
        <end position="306"/>
    </location>
</feature>
<evidence type="ECO:0000256" key="4">
    <source>
        <dbReference type="ARBA" id="ARBA00022692"/>
    </source>
</evidence>
<accession>A0A7I8WAM3</accession>
<comment type="catalytic activity">
    <reaction evidence="10">
        <text>a very-long-chain acyl-CoA + malonyl-CoA + H(+) = a very-long-chain 3-oxoacyl-CoA + CO2 + CoA</text>
        <dbReference type="Rhea" id="RHEA:32727"/>
        <dbReference type="ChEBI" id="CHEBI:15378"/>
        <dbReference type="ChEBI" id="CHEBI:16526"/>
        <dbReference type="ChEBI" id="CHEBI:57287"/>
        <dbReference type="ChEBI" id="CHEBI:57384"/>
        <dbReference type="ChEBI" id="CHEBI:90725"/>
        <dbReference type="ChEBI" id="CHEBI:90736"/>
        <dbReference type="EC" id="2.3.1.199"/>
    </reaction>
</comment>
<dbReference type="GO" id="GO:0034625">
    <property type="term" value="P:fatty acid elongation, monounsaturated fatty acid"/>
    <property type="evidence" value="ECO:0007669"/>
    <property type="project" value="TreeGrafter"/>
</dbReference>
<dbReference type="GO" id="GO:0019367">
    <property type="term" value="P:fatty acid elongation, saturated fatty acid"/>
    <property type="evidence" value="ECO:0007669"/>
    <property type="project" value="TreeGrafter"/>
</dbReference>
<keyword evidence="3 10" id="KW-0808">Transferase</keyword>
<dbReference type="PANTHER" id="PTHR11157:SF126">
    <property type="entry name" value="ELONGATION OF VERY LONG CHAIN FATTY ACIDS PROTEIN"/>
    <property type="match status" value="1"/>
</dbReference>
<sequence length="394" mass="46041">MYSQVYDFFQREVLPYGDPRSKDWFLLQSNPVPVWIITIAYLLFVTLGQKFMKNRPAYDLKWFMIIYNLGLVVWSLYMVIEIPIATWKADYNFICAELNDERRKDPRELRVAAVMWWYFFSKAIELLDTVLMVLRKKNNQITFLHVFHHASMLNIWWWVGMFIPSGLSFFGSWLNSLVHVFMYAYYGLTAIPAARPYLWWKKYITKLQLIPILLQKEIEYDERGNALLDEDNKPKLRCGFRIGGGIDQDNTLSAQGYPDKGVYVTYIYENGPGHKAGLQQHDKILQVNGHDMTVVTHKKAVEYIKRKAILNMLVYRKGVPQIPSSQQAPVYNPPQFSSPQRQPPMPHSPMHRPDHNFGRNSPMHSPSRHYQPASPGHHSGFDRSSFDAMQAKPY</sequence>
<dbReference type="EC" id="2.3.1.199" evidence="10"/>
<dbReference type="OrthoDB" id="434092at2759"/>
<dbReference type="SUPFAM" id="SSF50156">
    <property type="entry name" value="PDZ domain-like"/>
    <property type="match status" value="1"/>
</dbReference>
<feature type="transmembrane region" description="Helical" evidence="10">
    <location>
        <begin position="180"/>
        <end position="200"/>
    </location>
</feature>
<dbReference type="Pfam" id="PF01151">
    <property type="entry name" value="ELO"/>
    <property type="match status" value="1"/>
</dbReference>
<keyword evidence="7 10" id="KW-0443">Lipid metabolism</keyword>
<dbReference type="CDD" id="cd10822">
    <property type="entry name" value="PDZ_TAX1BP3-like"/>
    <property type="match status" value="1"/>
</dbReference>
<keyword evidence="14" id="KW-1185">Reference proteome</keyword>
<evidence type="ECO:0000256" key="7">
    <source>
        <dbReference type="ARBA" id="ARBA00023098"/>
    </source>
</evidence>
<evidence type="ECO:0000256" key="5">
    <source>
        <dbReference type="ARBA" id="ARBA00022832"/>
    </source>
</evidence>
<proteinExistence type="inferred from homology"/>
<evidence type="ECO:0000256" key="8">
    <source>
        <dbReference type="ARBA" id="ARBA00023136"/>
    </source>
</evidence>
<comment type="caution">
    <text evidence="13">The sequence shown here is derived from an EMBL/GenBank/DDBJ whole genome shotgun (WGS) entry which is preliminary data.</text>
</comment>
<evidence type="ECO:0000256" key="1">
    <source>
        <dbReference type="ARBA" id="ARBA00004141"/>
    </source>
</evidence>
<dbReference type="InterPro" id="IPR001478">
    <property type="entry name" value="PDZ"/>
</dbReference>
<feature type="transmembrane region" description="Helical" evidence="10">
    <location>
        <begin position="32"/>
        <end position="48"/>
    </location>
</feature>
<evidence type="ECO:0000259" key="12">
    <source>
        <dbReference type="PROSITE" id="PS50106"/>
    </source>
</evidence>
<keyword evidence="2 10" id="KW-0444">Lipid biosynthesis</keyword>
<keyword evidence="5 10" id="KW-0276">Fatty acid metabolism</keyword>
<evidence type="ECO:0000256" key="6">
    <source>
        <dbReference type="ARBA" id="ARBA00022989"/>
    </source>
</evidence>
<dbReference type="Pfam" id="PF00595">
    <property type="entry name" value="PDZ"/>
    <property type="match status" value="1"/>
</dbReference>
<gene>
    <name evidence="13" type="ORF">DGYR_LOCUS12606</name>
</gene>
<dbReference type="InterPro" id="IPR030457">
    <property type="entry name" value="ELO_CS"/>
</dbReference>
<evidence type="ECO:0000256" key="10">
    <source>
        <dbReference type="RuleBase" id="RU361115"/>
    </source>
</evidence>
<comment type="subcellular location">
    <subcellularLocation>
        <location evidence="1">Membrane</location>
        <topology evidence="1">Multi-pass membrane protein</topology>
    </subcellularLocation>
</comment>
<dbReference type="PROSITE" id="PS50106">
    <property type="entry name" value="PDZ"/>
    <property type="match status" value="1"/>
</dbReference>
<dbReference type="EMBL" id="CAJFCJ010000025">
    <property type="protein sequence ID" value="CAD5125179.1"/>
    <property type="molecule type" value="Genomic_DNA"/>
</dbReference>
<keyword evidence="6 10" id="KW-1133">Transmembrane helix</keyword>
<evidence type="ECO:0000256" key="2">
    <source>
        <dbReference type="ARBA" id="ARBA00022516"/>
    </source>
</evidence>
<feature type="transmembrane region" description="Helical" evidence="10">
    <location>
        <begin position="115"/>
        <end position="134"/>
    </location>
</feature>
<evidence type="ECO:0000256" key="11">
    <source>
        <dbReference type="SAM" id="MobiDB-lite"/>
    </source>
</evidence>
<comment type="similarity">
    <text evidence="10">Belongs to the ELO family.</text>
</comment>
<feature type="transmembrane region" description="Helical" evidence="10">
    <location>
        <begin position="60"/>
        <end position="80"/>
    </location>
</feature>